<evidence type="ECO:0000256" key="2">
    <source>
        <dbReference type="SAM" id="MobiDB-lite"/>
    </source>
</evidence>
<organism evidence="3 4">
    <name type="scientific">Agrobacterium tumefaciens</name>
    <dbReference type="NCBI Taxonomy" id="358"/>
    <lineage>
        <taxon>Bacteria</taxon>
        <taxon>Pseudomonadati</taxon>
        <taxon>Pseudomonadota</taxon>
        <taxon>Alphaproteobacteria</taxon>
        <taxon>Hyphomicrobiales</taxon>
        <taxon>Rhizobiaceae</taxon>
        <taxon>Rhizobium/Agrobacterium group</taxon>
        <taxon>Agrobacterium</taxon>
        <taxon>Agrobacterium tumefaciens complex</taxon>
    </lineage>
</organism>
<feature type="region of interest" description="Disordered" evidence="2">
    <location>
        <begin position="287"/>
        <end position="308"/>
    </location>
</feature>
<accession>A0A0D0L3N1</accession>
<feature type="region of interest" description="Disordered" evidence="2">
    <location>
        <begin position="170"/>
        <end position="192"/>
    </location>
</feature>
<feature type="coiled-coil region" evidence="1">
    <location>
        <begin position="98"/>
        <end position="125"/>
    </location>
</feature>
<evidence type="ECO:0008006" key="5">
    <source>
        <dbReference type="Google" id="ProtNLM"/>
    </source>
</evidence>
<dbReference type="InterPro" id="IPR032869">
    <property type="entry name" value="WHH_dom_containing"/>
</dbReference>
<comment type="caution">
    <text evidence="3">The sequence shown here is derived from an EMBL/GenBank/DDBJ whole genome shotgun (WGS) entry which is preliminary data.</text>
</comment>
<keyword evidence="1" id="KW-0175">Coiled coil</keyword>
<reference evidence="3 4" key="1">
    <citation type="submission" date="2014-12" db="EMBL/GenBank/DDBJ databases">
        <title>16Stimator: statistical estimation of ribosomal gene copy numbers from draft genome assemblies.</title>
        <authorList>
            <person name="Perisin M.A."/>
            <person name="Vetter M."/>
            <person name="Gilbert J.A."/>
            <person name="Bergelson J."/>
        </authorList>
    </citation>
    <scope>NUCLEOTIDE SEQUENCE [LARGE SCALE GENOMIC DNA]</scope>
    <source>
        <strain evidence="3 4">MEJ076</strain>
    </source>
</reference>
<dbReference type="EMBL" id="JXQV01000002">
    <property type="protein sequence ID" value="KIQ05499.1"/>
    <property type="molecule type" value="Genomic_DNA"/>
</dbReference>
<sequence>MTQHLDDLVNVPNSRELELARADVDMLNQRYTAIAKEAGWLAASSVPVVGGVVDVASAIGNAWSGNWGDAGLDLVGLVPGWGDAAKAGVKGTKIARYAEKLVSQVAAAQRKVKALEEHVRKSAAASKYWASKRGQAYKKLQEDLKKCKTKECRRKKVDEYKDGGKYKNIPRGGTWSGEPGNSKWTPEPGTKAEKSLKDYGQDGISYKNGKPDFSPFMKHGPDGQPIQTRISNMKGDLARGPDGDVGQAVAPLKEKYGNWSKTTDEKGFTWHHNEDTSTMQLVDSRIHNTAQGGGAHSGGASAVNDPAY</sequence>
<dbReference type="OrthoDB" id="8302717at2"/>
<evidence type="ECO:0000313" key="4">
    <source>
        <dbReference type="Proteomes" id="UP000035017"/>
    </source>
</evidence>
<dbReference type="Proteomes" id="UP000035017">
    <property type="component" value="Unassembled WGS sequence"/>
</dbReference>
<evidence type="ECO:0000256" key="1">
    <source>
        <dbReference type="SAM" id="Coils"/>
    </source>
</evidence>
<gene>
    <name evidence="3" type="ORF">RU07_01220</name>
</gene>
<name>A0A0D0L3N1_AGRTU</name>
<dbReference type="AlphaFoldDB" id="A0A0D0L3N1"/>
<proteinExistence type="predicted"/>
<evidence type="ECO:0000313" key="3">
    <source>
        <dbReference type="EMBL" id="KIQ05499.1"/>
    </source>
</evidence>
<dbReference type="Pfam" id="PF14414">
    <property type="entry name" value="WHH"/>
    <property type="match status" value="1"/>
</dbReference>
<protein>
    <recommendedName>
        <fullName evidence="5">HNH endonuclease</fullName>
    </recommendedName>
</protein>